<keyword evidence="1 4" id="KW-0436">Ligase</keyword>
<organism evidence="6 7">
    <name type="scientific">Noviherbaspirillum cavernae</name>
    <dbReference type="NCBI Taxonomy" id="2320862"/>
    <lineage>
        <taxon>Bacteria</taxon>
        <taxon>Pseudomonadati</taxon>
        <taxon>Pseudomonadota</taxon>
        <taxon>Betaproteobacteria</taxon>
        <taxon>Burkholderiales</taxon>
        <taxon>Oxalobacteraceae</taxon>
        <taxon>Noviherbaspirillum</taxon>
    </lineage>
</organism>
<keyword evidence="2 4" id="KW-0547">Nucleotide-binding</keyword>
<dbReference type="NCBIfam" id="TIGR02050">
    <property type="entry name" value="gshA_cyan_rel"/>
    <property type="match status" value="1"/>
</dbReference>
<dbReference type="Proteomes" id="UP000285190">
    <property type="component" value="Unassembled WGS sequence"/>
</dbReference>
<accession>A0A418X3F5</accession>
<dbReference type="InterPro" id="IPR014746">
    <property type="entry name" value="Gln_synth/guanido_kin_cat_dom"/>
</dbReference>
<dbReference type="PANTHER" id="PTHR36510:SF1">
    <property type="entry name" value="GLUTAMATE--CYSTEINE LIGASE 2-RELATED"/>
    <property type="match status" value="1"/>
</dbReference>
<gene>
    <name evidence="6" type="ORF">D3870_14215</name>
</gene>
<dbReference type="OrthoDB" id="9769628at2"/>
<dbReference type="AlphaFoldDB" id="A0A418X3F5"/>
<evidence type="ECO:0000256" key="2">
    <source>
        <dbReference type="ARBA" id="ARBA00022741"/>
    </source>
</evidence>
<evidence type="ECO:0000313" key="7">
    <source>
        <dbReference type="Proteomes" id="UP000285190"/>
    </source>
</evidence>
<dbReference type="NCBIfam" id="NF010040">
    <property type="entry name" value="PRK13516.1"/>
    <property type="match status" value="1"/>
</dbReference>
<evidence type="ECO:0000256" key="5">
    <source>
        <dbReference type="SAM" id="Coils"/>
    </source>
</evidence>
<dbReference type="GO" id="GO:0042398">
    <property type="term" value="P:modified amino acid biosynthetic process"/>
    <property type="evidence" value="ECO:0007669"/>
    <property type="project" value="InterPro"/>
</dbReference>
<dbReference type="SUPFAM" id="SSF55931">
    <property type="entry name" value="Glutamine synthetase/guanido kinase"/>
    <property type="match status" value="1"/>
</dbReference>
<dbReference type="Gene3D" id="3.30.590.20">
    <property type="match status" value="1"/>
</dbReference>
<feature type="coiled-coil region" evidence="5">
    <location>
        <begin position="75"/>
        <end position="102"/>
    </location>
</feature>
<protein>
    <recommendedName>
        <fullName evidence="4">Putative glutamate--cysteine ligase 2</fullName>
        <ecNumber evidence="4">6.3.2.2</ecNumber>
    </recommendedName>
    <alternativeName>
        <fullName evidence="4">Gamma-glutamylcysteine synthetase 2</fullName>
        <shortName evidence="4">GCS 2</shortName>
        <shortName evidence="4">Gamma-GCS 2</shortName>
    </alternativeName>
</protein>
<evidence type="ECO:0000256" key="3">
    <source>
        <dbReference type="ARBA" id="ARBA00022840"/>
    </source>
</evidence>
<dbReference type="InterPro" id="IPR050141">
    <property type="entry name" value="GCL_type2/YbdK_subfam"/>
</dbReference>
<keyword evidence="3 4" id="KW-0067">ATP-binding</keyword>
<reference evidence="6 7" key="1">
    <citation type="submission" date="2018-09" db="EMBL/GenBank/DDBJ databases">
        <authorList>
            <person name="Zhu H."/>
        </authorList>
    </citation>
    <scope>NUCLEOTIDE SEQUENCE [LARGE SCALE GENOMIC DNA]</scope>
    <source>
        <strain evidence="6 7">K2R10-39</strain>
    </source>
</reference>
<name>A0A418X3F5_9BURK</name>
<dbReference type="GO" id="GO:0004357">
    <property type="term" value="F:glutamate-cysteine ligase activity"/>
    <property type="evidence" value="ECO:0007669"/>
    <property type="project" value="UniProtKB-EC"/>
</dbReference>
<dbReference type="EMBL" id="QYUN01000002">
    <property type="protein sequence ID" value="RJG07002.1"/>
    <property type="molecule type" value="Genomic_DNA"/>
</dbReference>
<keyword evidence="5" id="KW-0175">Coiled coil</keyword>
<evidence type="ECO:0000313" key="6">
    <source>
        <dbReference type="EMBL" id="RJG07002.1"/>
    </source>
</evidence>
<dbReference type="PANTHER" id="PTHR36510">
    <property type="entry name" value="GLUTAMATE--CYSTEINE LIGASE 2-RELATED"/>
    <property type="match status" value="1"/>
</dbReference>
<comment type="similarity">
    <text evidence="4">Belongs to the glutamate--cysteine ligase type 2 family. YbdK subfamily.</text>
</comment>
<dbReference type="InterPro" id="IPR011793">
    <property type="entry name" value="YbdK"/>
</dbReference>
<dbReference type="GO" id="GO:0005524">
    <property type="term" value="F:ATP binding"/>
    <property type="evidence" value="ECO:0007669"/>
    <property type="project" value="UniProtKB-KW"/>
</dbReference>
<sequence>MSPRDNFVIEEVPQEILPFTSSTPFTMGIELELQLVNRRNYNLATDAVDLLTWIEPRDLQKQIKLEMTQGMIELNSAVHTRVDQLTEELKELRAALTRGAKHLNIDVAGGGAHPFQNWSEQRITPSARFHELHEKYGYLAKTFTVFGQHIHVGVADGDDALYLTHGLAHYVPHFIALSAASPFYQGVDTAFASSRSNVVRAFPLAGTVPVLTRWSDFEAYYQELLQLGIIGSMKDFYWDIRPKPEYGTVEVRVCDTPLTLEHAALLGCYAQLLSRWLLTERPVEIHSDFYLLYQYNRFEASRYGLDGQIAQQHMSRQSGSKQPIFLSVLDRLQDLKRYAQNEAEVLALKRLRHIAYERLNDAAWLRNAYKQRGSLNDVVRLSSELWMTSASPSSPR</sequence>
<comment type="catalytic activity">
    <reaction evidence="4">
        <text>L-cysteine + L-glutamate + ATP = gamma-L-glutamyl-L-cysteine + ADP + phosphate + H(+)</text>
        <dbReference type="Rhea" id="RHEA:13285"/>
        <dbReference type="ChEBI" id="CHEBI:15378"/>
        <dbReference type="ChEBI" id="CHEBI:29985"/>
        <dbReference type="ChEBI" id="CHEBI:30616"/>
        <dbReference type="ChEBI" id="CHEBI:35235"/>
        <dbReference type="ChEBI" id="CHEBI:43474"/>
        <dbReference type="ChEBI" id="CHEBI:58173"/>
        <dbReference type="ChEBI" id="CHEBI:456216"/>
        <dbReference type="EC" id="6.3.2.2"/>
    </reaction>
</comment>
<dbReference type="HAMAP" id="MF_01609">
    <property type="entry name" value="Glu_cys_ligase_2"/>
    <property type="match status" value="1"/>
</dbReference>
<comment type="function">
    <text evidence="4">ATP-dependent carboxylate-amine ligase which exhibits weak glutamate--cysteine ligase activity.</text>
</comment>
<comment type="caution">
    <text evidence="6">The sequence shown here is derived from an EMBL/GenBank/DDBJ whole genome shotgun (WGS) entry which is preliminary data.</text>
</comment>
<proteinExistence type="inferred from homology"/>
<evidence type="ECO:0000256" key="1">
    <source>
        <dbReference type="ARBA" id="ARBA00022598"/>
    </source>
</evidence>
<evidence type="ECO:0000256" key="4">
    <source>
        <dbReference type="HAMAP-Rule" id="MF_01609"/>
    </source>
</evidence>
<keyword evidence="7" id="KW-1185">Reference proteome</keyword>
<dbReference type="InterPro" id="IPR006336">
    <property type="entry name" value="GCS2"/>
</dbReference>
<dbReference type="RefSeq" id="WP_119740078.1">
    <property type="nucleotide sequence ID" value="NZ_QYUN01000002.1"/>
</dbReference>
<dbReference type="EC" id="6.3.2.2" evidence="4"/>
<dbReference type="Pfam" id="PF04107">
    <property type="entry name" value="GCS2"/>
    <property type="match status" value="1"/>
</dbReference>